<accession>A0A1Y6HIJ0</accession>
<keyword evidence="1" id="KW-0472">Membrane</keyword>
<organism evidence="5 7">
    <name type="scientific">Xanthomonas fragariae</name>
    <dbReference type="NCBI Taxonomy" id="48664"/>
    <lineage>
        <taxon>Bacteria</taxon>
        <taxon>Pseudomonadati</taxon>
        <taxon>Pseudomonadota</taxon>
        <taxon>Gammaproteobacteria</taxon>
        <taxon>Lysobacterales</taxon>
        <taxon>Lysobacteraceae</taxon>
        <taxon>Xanthomonas</taxon>
    </lineage>
</organism>
<evidence type="ECO:0000313" key="4">
    <source>
        <dbReference type="EMBL" id="SMQ99269.1"/>
    </source>
</evidence>
<evidence type="ECO:0000313" key="5">
    <source>
        <dbReference type="EMBL" id="SMR03308.1"/>
    </source>
</evidence>
<dbReference type="RefSeq" id="WP_065975229.1">
    <property type="nucleotide sequence ID" value="NZ_CP016830.1"/>
</dbReference>
<keyword evidence="2" id="KW-0732">Signal</keyword>
<sequence length="70" mass="6744">MKKNTTKRFTLAKIGTGLAAAAAAGAATAGELAEAAVGSMDKSELTAIGVGVLVLCGVVAIIKSGKRAAA</sequence>
<keyword evidence="6" id="KW-1185">Reference proteome</keyword>
<evidence type="ECO:0008006" key="8">
    <source>
        <dbReference type="Google" id="ProtNLM"/>
    </source>
</evidence>
<reference evidence="3 6" key="2">
    <citation type="submission" date="2017-05" db="EMBL/GenBank/DDBJ databases">
        <authorList>
            <person name="Blom J."/>
        </authorList>
    </citation>
    <scope>NUCLEOTIDE SEQUENCE [LARGE SCALE GENOMIC DNA]</scope>
    <source>
        <strain evidence="3">PD885</strain>
    </source>
</reference>
<keyword evidence="1" id="KW-0812">Transmembrane</keyword>
<protein>
    <recommendedName>
        <fullName evidence="8">Phage-related protein</fullName>
    </recommendedName>
</protein>
<dbReference type="EMBL" id="LT853882">
    <property type="protein sequence ID" value="SMQ99256.1"/>
    <property type="molecule type" value="Genomic_DNA"/>
</dbReference>
<evidence type="ECO:0000256" key="1">
    <source>
        <dbReference type="SAM" id="Phobius"/>
    </source>
</evidence>
<dbReference type="Proteomes" id="UP000195953">
    <property type="component" value="Chromosome 1"/>
</dbReference>
<gene>
    <name evidence="5" type="ORF">PD5205_02005</name>
    <name evidence="3" type="ORF">PD885_02012</name>
    <name evidence="4" type="ORF">PD885_02025</name>
</gene>
<proteinExistence type="predicted"/>
<dbReference type="EMBL" id="LT853885">
    <property type="protein sequence ID" value="SMR03308.1"/>
    <property type="molecule type" value="Genomic_DNA"/>
</dbReference>
<name>A0A1Y6HIJ0_9XANT</name>
<feature type="chain" id="PRO_5030038263" description="Phage-related protein" evidence="2">
    <location>
        <begin position="30"/>
        <end position="70"/>
    </location>
</feature>
<dbReference type="Proteomes" id="UP000195877">
    <property type="component" value="Chromosome 1"/>
</dbReference>
<keyword evidence="1" id="KW-1133">Transmembrane helix</keyword>
<dbReference type="KEGG" id="xfr:BER92_09645"/>
<evidence type="ECO:0000313" key="3">
    <source>
        <dbReference type="EMBL" id="SMQ99256.1"/>
    </source>
</evidence>
<dbReference type="EMBL" id="LT853882">
    <property type="protein sequence ID" value="SMQ99269.1"/>
    <property type="molecule type" value="Genomic_DNA"/>
</dbReference>
<evidence type="ECO:0000313" key="7">
    <source>
        <dbReference type="Proteomes" id="UP000195953"/>
    </source>
</evidence>
<dbReference type="AlphaFoldDB" id="A0A1Y6HIJ0"/>
<feature type="signal peptide" evidence="2">
    <location>
        <begin position="1"/>
        <end position="29"/>
    </location>
</feature>
<feature type="transmembrane region" description="Helical" evidence="1">
    <location>
        <begin position="45"/>
        <end position="62"/>
    </location>
</feature>
<dbReference type="GeneID" id="61894406"/>
<evidence type="ECO:0000256" key="2">
    <source>
        <dbReference type="SAM" id="SignalP"/>
    </source>
</evidence>
<evidence type="ECO:0000313" key="6">
    <source>
        <dbReference type="Proteomes" id="UP000195877"/>
    </source>
</evidence>
<reference evidence="5 7" key="1">
    <citation type="submission" date="2017-05" db="EMBL/GenBank/DDBJ databases">
        <authorList>
            <person name="Song R."/>
            <person name="Chenine A.L."/>
            <person name="Ruprecht R.M."/>
        </authorList>
    </citation>
    <scope>NUCLEOTIDE SEQUENCE [LARGE SCALE GENOMIC DNA]</scope>
    <source>
        <strain evidence="5">PD5205</strain>
    </source>
</reference>